<dbReference type="GO" id="GO:0004222">
    <property type="term" value="F:metalloendopeptidase activity"/>
    <property type="evidence" value="ECO:0007669"/>
    <property type="project" value="InterPro"/>
</dbReference>
<dbReference type="OrthoDB" id="291007at2759"/>
<evidence type="ECO:0000259" key="4">
    <source>
        <dbReference type="Pfam" id="PF01400"/>
    </source>
</evidence>
<proteinExistence type="predicted"/>
<dbReference type="SUPFAM" id="SSF55486">
    <property type="entry name" value="Metalloproteases ('zincins'), catalytic domain"/>
    <property type="match status" value="1"/>
</dbReference>
<keyword evidence="3" id="KW-0732">Signal</keyword>
<dbReference type="AlphaFoldDB" id="A0A226D4K6"/>
<feature type="chain" id="PRO_5012420581" evidence="3">
    <location>
        <begin position="22"/>
        <end position="137"/>
    </location>
</feature>
<protein>
    <submittedName>
        <fullName evidence="5">Zinc metalloproteinase dpy-31</fullName>
    </submittedName>
</protein>
<dbReference type="Proteomes" id="UP000198287">
    <property type="component" value="Unassembled WGS sequence"/>
</dbReference>
<dbReference type="Pfam" id="PF01400">
    <property type="entry name" value="Astacin"/>
    <property type="match status" value="1"/>
</dbReference>
<feature type="region of interest" description="Disordered" evidence="2">
    <location>
        <begin position="116"/>
        <end position="137"/>
    </location>
</feature>
<dbReference type="Gene3D" id="3.40.390.10">
    <property type="entry name" value="Collagenase (Catalytic Domain)"/>
    <property type="match status" value="1"/>
</dbReference>
<dbReference type="PANTHER" id="PTHR10127:SF850">
    <property type="entry name" value="METALLOENDOPEPTIDASE"/>
    <property type="match status" value="1"/>
</dbReference>
<evidence type="ECO:0000256" key="3">
    <source>
        <dbReference type="SAM" id="SignalP"/>
    </source>
</evidence>
<organism evidence="5 6">
    <name type="scientific">Folsomia candida</name>
    <name type="common">Springtail</name>
    <dbReference type="NCBI Taxonomy" id="158441"/>
    <lineage>
        <taxon>Eukaryota</taxon>
        <taxon>Metazoa</taxon>
        <taxon>Ecdysozoa</taxon>
        <taxon>Arthropoda</taxon>
        <taxon>Hexapoda</taxon>
        <taxon>Collembola</taxon>
        <taxon>Entomobryomorpha</taxon>
        <taxon>Isotomoidea</taxon>
        <taxon>Isotomidae</taxon>
        <taxon>Proisotominae</taxon>
        <taxon>Folsomia</taxon>
    </lineage>
</organism>
<dbReference type="InterPro" id="IPR024079">
    <property type="entry name" value="MetalloPept_cat_dom_sf"/>
</dbReference>
<evidence type="ECO:0000313" key="6">
    <source>
        <dbReference type="Proteomes" id="UP000198287"/>
    </source>
</evidence>
<sequence>MLAQNLITILCFHLFGNIALASNVTDLEITFSSGLILPFYLHELGHALGFPHEQDRMDRDDYIYWDKNKKDCKGDDFGGKAGNLDQAALEIRFDYVSLMADWTECYWAKPPMPKDIPLGGGSSDPDQNYRVGTSGRM</sequence>
<evidence type="ECO:0000256" key="1">
    <source>
        <dbReference type="ARBA" id="ARBA00001947"/>
    </source>
</evidence>
<name>A0A226D4K6_FOLCA</name>
<evidence type="ECO:0000256" key="2">
    <source>
        <dbReference type="SAM" id="MobiDB-lite"/>
    </source>
</evidence>
<dbReference type="PANTHER" id="PTHR10127">
    <property type="entry name" value="DISCOIDIN, CUB, EGF, LAMININ , AND ZINC METALLOPROTEASE DOMAIN CONTAINING"/>
    <property type="match status" value="1"/>
</dbReference>
<dbReference type="GO" id="GO:0006508">
    <property type="term" value="P:proteolysis"/>
    <property type="evidence" value="ECO:0007669"/>
    <property type="project" value="InterPro"/>
</dbReference>
<comment type="caution">
    <text evidence="5">The sequence shown here is derived from an EMBL/GenBank/DDBJ whole genome shotgun (WGS) entry which is preliminary data.</text>
</comment>
<reference evidence="5 6" key="1">
    <citation type="submission" date="2015-12" db="EMBL/GenBank/DDBJ databases">
        <title>The genome of Folsomia candida.</title>
        <authorList>
            <person name="Faddeeva A."/>
            <person name="Derks M.F."/>
            <person name="Anvar Y."/>
            <person name="Smit S."/>
            <person name="Van Straalen N."/>
            <person name="Roelofs D."/>
        </authorList>
    </citation>
    <scope>NUCLEOTIDE SEQUENCE [LARGE SCALE GENOMIC DNA]</scope>
    <source>
        <strain evidence="5 6">VU population</strain>
        <tissue evidence="5">Whole body</tissue>
    </source>
</reference>
<dbReference type="EMBL" id="LNIX01000038">
    <property type="protein sequence ID" value="OXA39581.1"/>
    <property type="molecule type" value="Genomic_DNA"/>
</dbReference>
<feature type="domain" description="Peptidase M12A" evidence="4">
    <location>
        <begin position="41"/>
        <end position="99"/>
    </location>
</feature>
<dbReference type="InterPro" id="IPR001506">
    <property type="entry name" value="Peptidase_M12A"/>
</dbReference>
<accession>A0A226D4K6</accession>
<feature type="signal peptide" evidence="3">
    <location>
        <begin position="1"/>
        <end position="21"/>
    </location>
</feature>
<gene>
    <name evidence="5" type="ORF">Fcan01_25757</name>
</gene>
<evidence type="ECO:0000313" key="5">
    <source>
        <dbReference type="EMBL" id="OXA39581.1"/>
    </source>
</evidence>
<keyword evidence="6" id="KW-1185">Reference proteome</keyword>
<comment type="cofactor">
    <cofactor evidence="1">
        <name>Zn(2+)</name>
        <dbReference type="ChEBI" id="CHEBI:29105"/>
    </cofactor>
</comment>